<gene>
    <name evidence="2" type="ORF">SAMN05444921_10255</name>
</gene>
<evidence type="ECO:0000313" key="3">
    <source>
        <dbReference type="Proteomes" id="UP000199063"/>
    </source>
</evidence>
<dbReference type="Proteomes" id="UP000199063">
    <property type="component" value="Unassembled WGS sequence"/>
</dbReference>
<protein>
    <submittedName>
        <fullName evidence="2">Helix-turn-helix domain-containing protein</fullName>
    </submittedName>
</protein>
<name>A0A1G9NRA2_9ACTN</name>
<organism evidence="2 3">
    <name type="scientific">Streptomyces wuyuanensis</name>
    <dbReference type="NCBI Taxonomy" id="1196353"/>
    <lineage>
        <taxon>Bacteria</taxon>
        <taxon>Bacillati</taxon>
        <taxon>Actinomycetota</taxon>
        <taxon>Actinomycetes</taxon>
        <taxon>Kitasatosporales</taxon>
        <taxon>Streptomycetaceae</taxon>
        <taxon>Streptomyces</taxon>
    </lineage>
</organism>
<evidence type="ECO:0000313" key="2">
    <source>
        <dbReference type="EMBL" id="SDL88910.1"/>
    </source>
</evidence>
<dbReference type="STRING" id="1196353.SAMN05444921_10255"/>
<dbReference type="InterPro" id="IPR001387">
    <property type="entry name" value="Cro/C1-type_HTH"/>
</dbReference>
<dbReference type="GO" id="GO:0003677">
    <property type="term" value="F:DNA binding"/>
    <property type="evidence" value="ECO:0007669"/>
    <property type="project" value="InterPro"/>
</dbReference>
<proteinExistence type="predicted"/>
<dbReference type="AlphaFoldDB" id="A0A1G9NRA2"/>
<dbReference type="SMART" id="SM00530">
    <property type="entry name" value="HTH_XRE"/>
    <property type="match status" value="1"/>
</dbReference>
<dbReference type="Gene3D" id="1.10.260.40">
    <property type="entry name" value="lambda repressor-like DNA-binding domains"/>
    <property type="match status" value="1"/>
</dbReference>
<feature type="domain" description="HTH cro/C1-type" evidence="1">
    <location>
        <begin position="20"/>
        <end position="74"/>
    </location>
</feature>
<dbReference type="CDD" id="cd00093">
    <property type="entry name" value="HTH_XRE"/>
    <property type="match status" value="1"/>
</dbReference>
<dbReference type="InterPro" id="IPR010982">
    <property type="entry name" value="Lambda_DNA-bd_dom_sf"/>
</dbReference>
<keyword evidence="3" id="KW-1185">Reference proteome</keyword>
<evidence type="ECO:0000259" key="1">
    <source>
        <dbReference type="SMART" id="SM00530"/>
    </source>
</evidence>
<dbReference type="Pfam" id="PF13560">
    <property type="entry name" value="HTH_31"/>
    <property type="match status" value="1"/>
</dbReference>
<sequence length="84" mass="9828">MGRRKDIDGSAGVPTFYGKELRWQRERAELTLQQLVEGSFYGVSHLSEIERGERRMPAELAEHVDRMLKTDGFFKRRCEDVQRA</sequence>
<dbReference type="SUPFAM" id="SSF47413">
    <property type="entry name" value="lambda repressor-like DNA-binding domains"/>
    <property type="match status" value="1"/>
</dbReference>
<dbReference type="EMBL" id="FNHI01000002">
    <property type="protein sequence ID" value="SDL88910.1"/>
    <property type="molecule type" value="Genomic_DNA"/>
</dbReference>
<reference evidence="3" key="1">
    <citation type="submission" date="2016-10" db="EMBL/GenBank/DDBJ databases">
        <authorList>
            <person name="Varghese N."/>
            <person name="Submissions S."/>
        </authorList>
    </citation>
    <scope>NUCLEOTIDE SEQUENCE [LARGE SCALE GENOMIC DNA]</scope>
    <source>
        <strain evidence="3">CGMCC 4.7042</strain>
    </source>
</reference>
<accession>A0A1G9NRA2</accession>